<dbReference type="Pfam" id="PF04079">
    <property type="entry name" value="SMC_ScpB"/>
    <property type="match status" value="1"/>
</dbReference>
<sequence length="241" mass="26197">MNETTVSGVQVSAAAVDDEQLRAVELAVEAVLFAAAEPVGPRDLKAACEDLGEIDQALLERALGRLQERYNDRAIELVRSAGGYRFRVRSRFSATVQAAQPERPARLSRALLETLAIIAYRQPVTRAEIEAVRGVAVSTGIMRTLQEREWVRVVGHKEVPGRPALYATTRSFLDDLGLQRLEELPPLDQIRDLADVASDAGLSLSPPDAKEDAGPGTNQRLDFDDGDADPDPEPAPPTHSL</sequence>
<keyword evidence="4" id="KW-0131">Cell cycle</keyword>
<evidence type="ECO:0000256" key="3">
    <source>
        <dbReference type="ARBA" id="ARBA00022829"/>
    </source>
</evidence>
<dbReference type="SUPFAM" id="SSF46785">
    <property type="entry name" value="Winged helix' DNA-binding domain"/>
    <property type="match status" value="2"/>
</dbReference>
<keyword evidence="2" id="KW-0132">Cell division</keyword>
<dbReference type="InterPro" id="IPR036388">
    <property type="entry name" value="WH-like_DNA-bd_sf"/>
</dbReference>
<keyword evidence="3" id="KW-0159">Chromosome partition</keyword>
<dbReference type="STRING" id="106634.TVD_09640"/>
<protein>
    <submittedName>
        <fullName evidence="6">Chromosome segregation and condensation protein ScpB</fullName>
    </submittedName>
</protein>
<gene>
    <name evidence="6" type="ORF">TVD_09640</name>
</gene>
<dbReference type="InterPro" id="IPR005234">
    <property type="entry name" value="ScpB_csome_segregation"/>
</dbReference>
<feature type="region of interest" description="Disordered" evidence="5">
    <location>
        <begin position="198"/>
        <end position="241"/>
    </location>
</feature>
<proteinExistence type="predicted"/>
<dbReference type="EMBL" id="CP011367">
    <property type="protein sequence ID" value="AKJ95602.1"/>
    <property type="molecule type" value="Genomic_DNA"/>
</dbReference>
<evidence type="ECO:0000313" key="7">
    <source>
        <dbReference type="Proteomes" id="UP000064201"/>
    </source>
</evidence>
<dbReference type="Proteomes" id="UP000064201">
    <property type="component" value="Chromosome"/>
</dbReference>
<accession>A0A0G3G7X7</accession>
<dbReference type="OrthoDB" id="9806226at2"/>
<dbReference type="RefSeq" id="WP_018937863.1">
    <property type="nucleotide sequence ID" value="NZ_CP011367.1"/>
</dbReference>
<dbReference type="PATRIC" id="fig|106634.4.peg.1973"/>
<dbReference type="AlphaFoldDB" id="A0A0G3G7X7"/>
<evidence type="ECO:0000256" key="5">
    <source>
        <dbReference type="SAM" id="MobiDB-lite"/>
    </source>
</evidence>
<dbReference type="InterPro" id="IPR036390">
    <property type="entry name" value="WH_DNA-bd_sf"/>
</dbReference>
<evidence type="ECO:0000256" key="1">
    <source>
        <dbReference type="ARBA" id="ARBA00022490"/>
    </source>
</evidence>
<dbReference type="GO" id="GO:0051304">
    <property type="term" value="P:chromosome separation"/>
    <property type="evidence" value="ECO:0007669"/>
    <property type="project" value="InterPro"/>
</dbReference>
<reference evidence="6 7" key="1">
    <citation type="submission" date="2015-04" db="EMBL/GenBank/DDBJ databases">
        <title>Complete Sequence for the Genome of the Thioalkalivibrio versutus D301.</title>
        <authorList>
            <person name="Mu T."/>
            <person name="Zhou J."/>
            <person name="Xu X."/>
        </authorList>
    </citation>
    <scope>NUCLEOTIDE SEQUENCE [LARGE SCALE GENOMIC DNA]</scope>
    <source>
        <strain evidence="6 7">D301</strain>
    </source>
</reference>
<evidence type="ECO:0000313" key="6">
    <source>
        <dbReference type="EMBL" id="AKJ95602.1"/>
    </source>
</evidence>
<evidence type="ECO:0000256" key="2">
    <source>
        <dbReference type="ARBA" id="ARBA00022618"/>
    </source>
</evidence>
<dbReference type="GO" id="GO:0051301">
    <property type="term" value="P:cell division"/>
    <property type="evidence" value="ECO:0007669"/>
    <property type="project" value="UniProtKB-KW"/>
</dbReference>
<keyword evidence="7" id="KW-1185">Reference proteome</keyword>
<dbReference type="KEGG" id="tvr:TVD_09640"/>
<dbReference type="PANTHER" id="PTHR34298:SF2">
    <property type="entry name" value="SEGREGATION AND CONDENSATION PROTEIN B"/>
    <property type="match status" value="1"/>
</dbReference>
<dbReference type="PANTHER" id="PTHR34298">
    <property type="entry name" value="SEGREGATION AND CONDENSATION PROTEIN B"/>
    <property type="match status" value="1"/>
</dbReference>
<name>A0A0G3G7X7_9GAMM</name>
<keyword evidence="1" id="KW-0963">Cytoplasm</keyword>
<dbReference type="NCBIfam" id="TIGR00281">
    <property type="entry name" value="SMC-Scp complex subunit ScpB"/>
    <property type="match status" value="1"/>
</dbReference>
<evidence type="ECO:0000256" key="4">
    <source>
        <dbReference type="ARBA" id="ARBA00023306"/>
    </source>
</evidence>
<organism evidence="6 7">
    <name type="scientific">Thioalkalivibrio versutus</name>
    <dbReference type="NCBI Taxonomy" id="106634"/>
    <lineage>
        <taxon>Bacteria</taxon>
        <taxon>Pseudomonadati</taxon>
        <taxon>Pseudomonadota</taxon>
        <taxon>Gammaproteobacteria</taxon>
        <taxon>Chromatiales</taxon>
        <taxon>Ectothiorhodospiraceae</taxon>
        <taxon>Thioalkalivibrio</taxon>
    </lineage>
</organism>
<dbReference type="Gene3D" id="1.10.10.10">
    <property type="entry name" value="Winged helix-like DNA-binding domain superfamily/Winged helix DNA-binding domain"/>
    <property type="match status" value="2"/>
</dbReference>